<dbReference type="Pfam" id="PF13145">
    <property type="entry name" value="Rotamase_2"/>
    <property type="match status" value="1"/>
</dbReference>
<feature type="region of interest" description="Disordered" evidence="2">
    <location>
        <begin position="361"/>
        <end position="383"/>
    </location>
</feature>
<evidence type="ECO:0000259" key="4">
    <source>
        <dbReference type="PROSITE" id="PS50198"/>
    </source>
</evidence>
<dbReference type="Proteomes" id="UP000585272">
    <property type="component" value="Unassembled WGS sequence"/>
</dbReference>
<dbReference type="SUPFAM" id="SSF109998">
    <property type="entry name" value="Triger factor/SurA peptide-binding domain-like"/>
    <property type="match status" value="1"/>
</dbReference>
<dbReference type="InterPro" id="IPR046357">
    <property type="entry name" value="PPIase_dom_sf"/>
</dbReference>
<feature type="domain" description="PpiC" evidence="4">
    <location>
        <begin position="214"/>
        <end position="304"/>
    </location>
</feature>
<dbReference type="InterPro" id="IPR027304">
    <property type="entry name" value="Trigger_fact/SurA_dom_sf"/>
</dbReference>
<keyword evidence="6" id="KW-1185">Reference proteome</keyword>
<dbReference type="Gene3D" id="3.10.50.40">
    <property type="match status" value="1"/>
</dbReference>
<keyword evidence="3" id="KW-0732">Signal</keyword>
<dbReference type="AlphaFoldDB" id="A0A840IBM8"/>
<dbReference type="InterPro" id="IPR050245">
    <property type="entry name" value="PrsA_foldase"/>
</dbReference>
<evidence type="ECO:0000313" key="6">
    <source>
        <dbReference type="Proteomes" id="UP000585272"/>
    </source>
</evidence>
<keyword evidence="1" id="KW-0697">Rotamase</keyword>
<feature type="chain" id="PRO_5038689982" evidence="3">
    <location>
        <begin position="24"/>
        <end position="383"/>
    </location>
</feature>
<evidence type="ECO:0000256" key="2">
    <source>
        <dbReference type="SAM" id="MobiDB-lite"/>
    </source>
</evidence>
<evidence type="ECO:0000256" key="3">
    <source>
        <dbReference type="SAM" id="SignalP"/>
    </source>
</evidence>
<dbReference type="PROSITE" id="PS50198">
    <property type="entry name" value="PPIC_PPIASE_2"/>
    <property type="match status" value="1"/>
</dbReference>
<dbReference type="SUPFAM" id="SSF54534">
    <property type="entry name" value="FKBP-like"/>
    <property type="match status" value="1"/>
</dbReference>
<dbReference type="EC" id="5.2.1.8" evidence="5"/>
<dbReference type="PANTHER" id="PTHR47245">
    <property type="entry name" value="PEPTIDYLPROLYL ISOMERASE"/>
    <property type="match status" value="1"/>
</dbReference>
<dbReference type="PANTHER" id="PTHR47245:SF2">
    <property type="entry name" value="PEPTIDYL-PROLYL CIS-TRANS ISOMERASE HP_0175-RELATED"/>
    <property type="match status" value="1"/>
</dbReference>
<comment type="caution">
    <text evidence="5">The sequence shown here is derived from an EMBL/GenBank/DDBJ whole genome shotgun (WGS) entry which is preliminary data.</text>
</comment>
<dbReference type="EMBL" id="JACHNU010000001">
    <property type="protein sequence ID" value="MBB4661745.1"/>
    <property type="molecule type" value="Genomic_DNA"/>
</dbReference>
<dbReference type="PROSITE" id="PS51257">
    <property type="entry name" value="PROKAR_LIPOPROTEIN"/>
    <property type="match status" value="1"/>
</dbReference>
<keyword evidence="1 5" id="KW-0413">Isomerase</keyword>
<dbReference type="InterPro" id="IPR000297">
    <property type="entry name" value="PPIase_PpiC"/>
</dbReference>
<dbReference type="Gene3D" id="1.10.4030.10">
    <property type="entry name" value="Porin chaperone SurA, peptide-binding domain"/>
    <property type="match status" value="1"/>
</dbReference>
<organism evidence="5 6">
    <name type="scientific">Conexibacter arvalis</name>
    <dbReference type="NCBI Taxonomy" id="912552"/>
    <lineage>
        <taxon>Bacteria</taxon>
        <taxon>Bacillati</taxon>
        <taxon>Actinomycetota</taxon>
        <taxon>Thermoleophilia</taxon>
        <taxon>Solirubrobacterales</taxon>
        <taxon>Conexibacteraceae</taxon>
        <taxon>Conexibacter</taxon>
    </lineage>
</organism>
<sequence length="383" mass="43065">MTKTVRIFLALSAFFMLSFTVAACGGDDDSNDIPSNAVASVDGTPVTKAEYERWVGIMARSNGAPVVPDPPSYARCVAGIQEQARRVRGQRVPSDSAARAQCRQLDEQVRNQVMATLIQAIWFEDEAEELGIRVTDAEVQRRLDEAKRAQFPRRGDYERFLRSSGMTEEDLLFQMRLQELPARITEKIQREAGDVTQADITEYYNRNREQFAVPERRDLEIVLTRTEAQAEEAKRAIEGGMRWAEAARRFSTDALSRGNGGRLLGVARGQQDRALDTAAFNARVDTIVGPVRGQFGWYIVRVTRVTPARQNSLEDSREAIRAQLEQTKGQAELTRFGREFQERWSEKTNCRTGYVIPQICGNAPRPRTTSTAGGEVVPSREDR</sequence>
<feature type="signal peptide" evidence="3">
    <location>
        <begin position="1"/>
        <end position="23"/>
    </location>
</feature>
<evidence type="ECO:0000256" key="1">
    <source>
        <dbReference type="PROSITE-ProRule" id="PRU00278"/>
    </source>
</evidence>
<dbReference type="Pfam" id="PF13624">
    <property type="entry name" value="SurA_N_3"/>
    <property type="match status" value="1"/>
</dbReference>
<dbReference type="GO" id="GO:0003755">
    <property type="term" value="F:peptidyl-prolyl cis-trans isomerase activity"/>
    <property type="evidence" value="ECO:0007669"/>
    <property type="project" value="UniProtKB-KW"/>
</dbReference>
<reference evidence="5 6" key="1">
    <citation type="submission" date="2020-08" db="EMBL/GenBank/DDBJ databases">
        <title>Genomic Encyclopedia of Archaeal and Bacterial Type Strains, Phase II (KMG-II): from individual species to whole genera.</title>
        <authorList>
            <person name="Goeker M."/>
        </authorList>
    </citation>
    <scope>NUCLEOTIDE SEQUENCE [LARGE SCALE GENOMIC DNA]</scope>
    <source>
        <strain evidence="5 6">DSM 23288</strain>
    </source>
</reference>
<gene>
    <name evidence="5" type="ORF">BDZ31_001318</name>
</gene>
<protein>
    <submittedName>
        <fullName evidence="5">Foldase protein PrsA</fullName>
        <ecNumber evidence="5">5.2.1.8</ecNumber>
    </submittedName>
</protein>
<name>A0A840IBM8_9ACTN</name>
<dbReference type="RefSeq" id="WP_343075529.1">
    <property type="nucleotide sequence ID" value="NZ_JACHNU010000001.1"/>
</dbReference>
<proteinExistence type="predicted"/>
<evidence type="ECO:0000313" key="5">
    <source>
        <dbReference type="EMBL" id="MBB4661745.1"/>
    </source>
</evidence>
<accession>A0A840IBM8</accession>